<evidence type="ECO:0000313" key="3">
    <source>
        <dbReference type="Proteomes" id="UP000789375"/>
    </source>
</evidence>
<feature type="non-terminal residue" evidence="2">
    <location>
        <position position="184"/>
    </location>
</feature>
<name>A0A9N9BY25_FUNMO</name>
<dbReference type="AlphaFoldDB" id="A0A9N9BY25"/>
<dbReference type="EMBL" id="CAJVPP010002028">
    <property type="protein sequence ID" value="CAG8583907.1"/>
    <property type="molecule type" value="Genomic_DNA"/>
</dbReference>
<evidence type="ECO:0000313" key="2">
    <source>
        <dbReference type="EMBL" id="CAG8583907.1"/>
    </source>
</evidence>
<comment type="caution">
    <text evidence="2">The sequence shown here is derived from an EMBL/GenBank/DDBJ whole genome shotgun (WGS) entry which is preliminary data.</text>
</comment>
<evidence type="ECO:0000256" key="1">
    <source>
        <dbReference type="SAM" id="Phobius"/>
    </source>
</evidence>
<gene>
    <name evidence="2" type="ORF">FMOSSE_LOCUS8087</name>
</gene>
<protein>
    <submittedName>
        <fullName evidence="2">11682_t:CDS:1</fullName>
    </submittedName>
</protein>
<organism evidence="2 3">
    <name type="scientific">Funneliformis mosseae</name>
    <name type="common">Endomycorrhizal fungus</name>
    <name type="synonym">Glomus mosseae</name>
    <dbReference type="NCBI Taxonomy" id="27381"/>
    <lineage>
        <taxon>Eukaryota</taxon>
        <taxon>Fungi</taxon>
        <taxon>Fungi incertae sedis</taxon>
        <taxon>Mucoromycota</taxon>
        <taxon>Glomeromycotina</taxon>
        <taxon>Glomeromycetes</taxon>
        <taxon>Glomerales</taxon>
        <taxon>Glomeraceae</taxon>
        <taxon>Funneliformis</taxon>
    </lineage>
</organism>
<feature type="transmembrane region" description="Helical" evidence="1">
    <location>
        <begin position="6"/>
        <end position="22"/>
    </location>
</feature>
<reference evidence="2" key="1">
    <citation type="submission" date="2021-06" db="EMBL/GenBank/DDBJ databases">
        <authorList>
            <person name="Kallberg Y."/>
            <person name="Tangrot J."/>
            <person name="Rosling A."/>
        </authorList>
    </citation>
    <scope>NUCLEOTIDE SEQUENCE</scope>
    <source>
        <strain evidence="2">87-6 pot B 2015</strain>
    </source>
</reference>
<keyword evidence="3" id="KW-1185">Reference proteome</keyword>
<accession>A0A9N9BY25</accession>
<sequence length="184" mass="21251">ALPSVLFAFIVANVFGIVRLLLTANYPPENDTGINYSPENDIGNYTDDDEEGTIFPKASNEDIGKYEKQLDEVDDNDPVLIISPNHNWINQHTFQHYQKVMDAFATNNLPADMRRDENSLCIFHFSDMNDLYKVRENVCRLHRNAFFNPNVKPQQEPVGTAWLLTSVRKRKSDFGEDNRFFVTF</sequence>
<proteinExistence type="predicted"/>
<keyword evidence="1" id="KW-0472">Membrane</keyword>
<keyword evidence="1" id="KW-0812">Transmembrane</keyword>
<keyword evidence="1" id="KW-1133">Transmembrane helix</keyword>
<dbReference type="Proteomes" id="UP000789375">
    <property type="component" value="Unassembled WGS sequence"/>
</dbReference>